<keyword evidence="12" id="KW-1185">Reference proteome</keyword>
<dbReference type="Gene3D" id="1.10.510.10">
    <property type="entry name" value="Transferase(Phosphotransferase) domain 1"/>
    <property type="match status" value="1"/>
</dbReference>
<evidence type="ECO:0000256" key="7">
    <source>
        <dbReference type="PROSITE-ProRule" id="PRU10141"/>
    </source>
</evidence>
<feature type="compositionally biased region" description="Polar residues" evidence="9">
    <location>
        <begin position="44"/>
        <end position="57"/>
    </location>
</feature>
<dbReference type="PROSITE" id="PS00108">
    <property type="entry name" value="PROTEIN_KINASE_ST"/>
    <property type="match status" value="1"/>
</dbReference>
<evidence type="ECO:0000256" key="9">
    <source>
        <dbReference type="SAM" id="MobiDB-lite"/>
    </source>
</evidence>
<feature type="binding site" evidence="7">
    <location>
        <position position="113"/>
    </location>
    <ligand>
        <name>ATP</name>
        <dbReference type="ChEBI" id="CHEBI:30616"/>
    </ligand>
</feature>
<evidence type="ECO:0000256" key="8">
    <source>
        <dbReference type="RuleBase" id="RU000304"/>
    </source>
</evidence>
<dbReference type="InterPro" id="IPR008271">
    <property type="entry name" value="Ser/Thr_kinase_AS"/>
</dbReference>
<protein>
    <submittedName>
        <fullName evidence="13">Protein kinase domain-containing protein</fullName>
    </submittedName>
</protein>
<dbReference type="InterPro" id="IPR000961">
    <property type="entry name" value="AGC-kinase_C"/>
</dbReference>
<dbReference type="InterPro" id="IPR000719">
    <property type="entry name" value="Prot_kinase_dom"/>
</dbReference>
<dbReference type="Proteomes" id="UP000095282">
    <property type="component" value="Unplaced"/>
</dbReference>
<dbReference type="CDD" id="cd05123">
    <property type="entry name" value="STKc_AGC"/>
    <property type="match status" value="1"/>
</dbReference>
<evidence type="ECO:0000259" key="11">
    <source>
        <dbReference type="PROSITE" id="PS51285"/>
    </source>
</evidence>
<reference evidence="13" key="1">
    <citation type="submission" date="2016-11" db="UniProtKB">
        <authorList>
            <consortium name="WormBaseParasite"/>
        </authorList>
    </citation>
    <scope>IDENTIFICATION</scope>
</reference>
<evidence type="ECO:0000256" key="5">
    <source>
        <dbReference type="ARBA" id="ARBA00022777"/>
    </source>
</evidence>
<dbReference type="WBParaSite" id="Csp11.Scaffold630.g18145.t1">
    <property type="protein sequence ID" value="Csp11.Scaffold630.g18145.t1"/>
    <property type="gene ID" value="Csp11.Scaffold630.g18145"/>
</dbReference>
<dbReference type="PROSITE" id="PS51285">
    <property type="entry name" value="AGC_KINASE_CTER"/>
    <property type="match status" value="1"/>
</dbReference>
<feature type="region of interest" description="Disordered" evidence="9">
    <location>
        <begin position="34"/>
        <end position="68"/>
    </location>
</feature>
<keyword evidence="5" id="KW-0418">Kinase</keyword>
<dbReference type="SUPFAM" id="SSF56112">
    <property type="entry name" value="Protein kinase-like (PK-like)"/>
    <property type="match status" value="1"/>
</dbReference>
<keyword evidence="4 7" id="KW-0547">Nucleotide-binding</keyword>
<dbReference type="PANTHER" id="PTHR24351">
    <property type="entry name" value="RIBOSOMAL PROTEIN S6 KINASE"/>
    <property type="match status" value="1"/>
</dbReference>
<sequence>MSCFGVVIALFRRRGNNGQDGRMAAETVALTPQRGYANAMPDNKNLSQKNGAENGQESQKKEFDPTRYGSYSGPVATIEDFEVIKHIGSGAYGEVGAARKTCGVDQGEIYAMKVMEKKRMIKHEDMVQHEWKILTTIENPFFMSMKYSFQTNRHLIFVMTLAGGGDMLTLIEKECLSEPSAHFYLCELVEAVGYLHSQHIIHRDIKLENLLVANDGHLLVTDYGLAATNKFAEDSTEGLIGTRHTMAPEIHLKKKYGPSCDWWAVGITYCDMRSDKPCFDGDTSTEYSESTVKRRPRLPKCLSPRERGFLNRLIVRNPSQRLGTGPDGTMYVKRHDIFKAVNWDDVVAKKMVPPFVPNQEMIKNFKCFPESAKNASFPTFEHPTPIYWPVVDFTAEALL</sequence>
<organism evidence="12 13">
    <name type="scientific">Caenorhabditis tropicalis</name>
    <dbReference type="NCBI Taxonomy" id="1561998"/>
    <lineage>
        <taxon>Eukaryota</taxon>
        <taxon>Metazoa</taxon>
        <taxon>Ecdysozoa</taxon>
        <taxon>Nematoda</taxon>
        <taxon>Chromadorea</taxon>
        <taxon>Rhabditida</taxon>
        <taxon>Rhabditina</taxon>
        <taxon>Rhabditomorpha</taxon>
        <taxon>Rhabditoidea</taxon>
        <taxon>Rhabditidae</taxon>
        <taxon>Peloderinae</taxon>
        <taxon>Caenorhabditis</taxon>
    </lineage>
</organism>
<keyword evidence="6 7" id="KW-0067">ATP-binding</keyword>
<evidence type="ECO:0000256" key="1">
    <source>
        <dbReference type="ARBA" id="ARBA00022527"/>
    </source>
</evidence>
<evidence type="ECO:0000313" key="12">
    <source>
        <dbReference type="Proteomes" id="UP000095282"/>
    </source>
</evidence>
<dbReference type="Gene3D" id="3.30.200.20">
    <property type="entry name" value="Phosphorylase Kinase, domain 1"/>
    <property type="match status" value="1"/>
</dbReference>
<dbReference type="FunFam" id="1.10.510.10:FF:001024">
    <property type="entry name" value="AGC protein kinase"/>
    <property type="match status" value="1"/>
</dbReference>
<keyword evidence="3" id="KW-0808">Transferase</keyword>
<evidence type="ECO:0000256" key="3">
    <source>
        <dbReference type="ARBA" id="ARBA00022679"/>
    </source>
</evidence>
<evidence type="ECO:0000259" key="10">
    <source>
        <dbReference type="PROSITE" id="PS50011"/>
    </source>
</evidence>
<proteinExistence type="inferred from homology"/>
<dbReference type="InterPro" id="IPR017441">
    <property type="entry name" value="Protein_kinase_ATP_BS"/>
</dbReference>
<dbReference type="STRING" id="1561998.A0A1I7UPU6"/>
<keyword evidence="2" id="KW-0597">Phosphoprotein</keyword>
<dbReference type="GO" id="GO:0004674">
    <property type="term" value="F:protein serine/threonine kinase activity"/>
    <property type="evidence" value="ECO:0007669"/>
    <property type="project" value="UniProtKB-KW"/>
</dbReference>
<dbReference type="SMART" id="SM00220">
    <property type="entry name" value="S_TKc"/>
    <property type="match status" value="1"/>
</dbReference>
<feature type="domain" description="Protein kinase" evidence="10">
    <location>
        <begin position="81"/>
        <end position="338"/>
    </location>
</feature>
<accession>A0A1I7UPU6</accession>
<evidence type="ECO:0000256" key="6">
    <source>
        <dbReference type="ARBA" id="ARBA00022840"/>
    </source>
</evidence>
<evidence type="ECO:0000256" key="4">
    <source>
        <dbReference type="ARBA" id="ARBA00022741"/>
    </source>
</evidence>
<comment type="similarity">
    <text evidence="8">Belongs to the protein kinase superfamily.</text>
</comment>
<dbReference type="GO" id="GO:0005524">
    <property type="term" value="F:ATP binding"/>
    <property type="evidence" value="ECO:0007669"/>
    <property type="project" value="UniProtKB-UniRule"/>
</dbReference>
<dbReference type="eggNOG" id="KOG0598">
    <property type="taxonomic scope" value="Eukaryota"/>
</dbReference>
<feature type="domain" description="AGC-kinase C-terminal" evidence="11">
    <location>
        <begin position="339"/>
        <end position="399"/>
    </location>
</feature>
<dbReference type="PROSITE" id="PS50011">
    <property type="entry name" value="PROTEIN_KINASE_DOM"/>
    <property type="match status" value="1"/>
</dbReference>
<dbReference type="Pfam" id="PF00069">
    <property type="entry name" value="Pkinase"/>
    <property type="match status" value="1"/>
</dbReference>
<name>A0A1I7UPU6_9PELO</name>
<evidence type="ECO:0000256" key="2">
    <source>
        <dbReference type="ARBA" id="ARBA00022553"/>
    </source>
</evidence>
<dbReference type="InterPro" id="IPR011009">
    <property type="entry name" value="Kinase-like_dom_sf"/>
</dbReference>
<keyword evidence="1 8" id="KW-0723">Serine/threonine-protein kinase</keyword>
<dbReference type="PROSITE" id="PS00107">
    <property type="entry name" value="PROTEIN_KINASE_ATP"/>
    <property type="match status" value="1"/>
</dbReference>
<evidence type="ECO:0000313" key="13">
    <source>
        <dbReference type="WBParaSite" id="Csp11.Scaffold630.g18145.t1"/>
    </source>
</evidence>
<dbReference type="AlphaFoldDB" id="A0A1I7UPU6"/>
<dbReference type="InterPro" id="IPR045270">
    <property type="entry name" value="STKc_AGC"/>
</dbReference>